<name>A0ABU6KB08_9BACI</name>
<evidence type="ECO:0000313" key="1">
    <source>
        <dbReference type="EMBL" id="MEC5422360.1"/>
    </source>
</evidence>
<accession>A0ABU6KB08</accession>
<evidence type="ECO:0008006" key="3">
    <source>
        <dbReference type="Google" id="ProtNLM"/>
    </source>
</evidence>
<protein>
    <recommendedName>
        <fullName evidence="3">DNA-binding protein</fullName>
    </recommendedName>
</protein>
<comment type="caution">
    <text evidence="1">The sequence shown here is derived from an EMBL/GenBank/DDBJ whole genome shotgun (WGS) entry which is preliminary data.</text>
</comment>
<reference evidence="1 2" key="1">
    <citation type="journal article" date="2024" name="Int. J. Syst. Evol. Microbiol.">
        <title>Virgibacillus tibetensis sp. nov., isolated from salt lake on the Tibetan Plateau of China.</title>
        <authorList>
            <person name="Phurbu D."/>
            <person name="Liu Z.-X."/>
            <person name="Wang R."/>
            <person name="Zheng Y.-Y."/>
            <person name="Liu H.-C."/>
            <person name="Zhou Y.-G."/>
            <person name="Yu Y.-J."/>
            <person name="Li A.-H."/>
        </authorList>
    </citation>
    <scope>NUCLEOTIDE SEQUENCE [LARGE SCALE GENOMIC DNA]</scope>
    <source>
        <strain evidence="1 2">C22-A2</strain>
    </source>
</reference>
<dbReference type="EMBL" id="JARZFX010000001">
    <property type="protein sequence ID" value="MEC5422360.1"/>
    <property type="molecule type" value="Genomic_DNA"/>
</dbReference>
<gene>
    <name evidence="1" type="ORF">QGM71_02500</name>
</gene>
<evidence type="ECO:0000313" key="2">
    <source>
        <dbReference type="Proteomes" id="UP001335737"/>
    </source>
</evidence>
<dbReference type="Proteomes" id="UP001335737">
    <property type="component" value="Unassembled WGS sequence"/>
</dbReference>
<keyword evidence="2" id="KW-1185">Reference proteome</keyword>
<proteinExistence type="predicted"/>
<organism evidence="1 2">
    <name type="scientific">Virgibacillus tibetensis</name>
    <dbReference type="NCBI Taxonomy" id="3042313"/>
    <lineage>
        <taxon>Bacteria</taxon>
        <taxon>Bacillati</taxon>
        <taxon>Bacillota</taxon>
        <taxon>Bacilli</taxon>
        <taxon>Bacillales</taxon>
        <taxon>Bacillaceae</taxon>
        <taxon>Virgibacillus</taxon>
    </lineage>
</organism>
<dbReference type="RefSeq" id="WP_327605927.1">
    <property type="nucleotide sequence ID" value="NZ_JARZFX010000001.1"/>
</dbReference>
<sequence>MQQVEEQQNIKIKEAARILGKSEQFIRIGLQRNIFPFGYAVKMSSVWTYHISPKKLNDYVGGGKQTK</sequence>